<gene>
    <name evidence="1" type="ORF">ACFSQZ_08370</name>
</gene>
<proteinExistence type="predicted"/>
<name>A0ABW5E7W3_9BACT</name>
<dbReference type="Proteomes" id="UP001597297">
    <property type="component" value="Unassembled WGS sequence"/>
</dbReference>
<reference evidence="2" key="1">
    <citation type="journal article" date="2019" name="Int. J. Syst. Evol. Microbiol.">
        <title>The Global Catalogue of Microorganisms (GCM) 10K type strain sequencing project: providing services to taxonomists for standard genome sequencing and annotation.</title>
        <authorList>
            <consortium name="The Broad Institute Genomics Platform"/>
            <consortium name="The Broad Institute Genome Sequencing Center for Infectious Disease"/>
            <person name="Wu L."/>
            <person name="Ma J."/>
        </authorList>
    </citation>
    <scope>NUCLEOTIDE SEQUENCE [LARGE SCALE GENOMIC DNA]</scope>
    <source>
        <strain evidence="2">JCM 16545</strain>
    </source>
</reference>
<sequence length="268" mass="30503">MLRFFMLPLLASYCCAEMVYVPHRSASAVDQTPIHENACGPVSWINSYRFSSENWRAITCSLTGSDQQQFDYLTKKHAFQFSKYAYLQRRWNENHGIQPRDLLDACNDFHKVTKLPQLNLVSLFLQPNESYQQLLIRTQTEMLSSLSNGFPPMLYLTRFEKRTSSSGGHRWTIQTSHYVTLYAVDDSPPEETLTFKYIDPVGARICSGSVNVPDKEFYAIDVSNLTGKGYLKNPSLVAKCPETQIGSPHQKSELVLALMLVANDEPEL</sequence>
<organism evidence="1 2">
    <name type="scientific">Rubritalea spongiae</name>
    <dbReference type="NCBI Taxonomy" id="430797"/>
    <lineage>
        <taxon>Bacteria</taxon>
        <taxon>Pseudomonadati</taxon>
        <taxon>Verrucomicrobiota</taxon>
        <taxon>Verrucomicrobiia</taxon>
        <taxon>Verrucomicrobiales</taxon>
        <taxon>Rubritaleaceae</taxon>
        <taxon>Rubritalea</taxon>
    </lineage>
</organism>
<keyword evidence="2" id="KW-1185">Reference proteome</keyword>
<protein>
    <recommendedName>
        <fullName evidence="3">Peptidase C39-like domain-containing protein</fullName>
    </recommendedName>
</protein>
<evidence type="ECO:0008006" key="3">
    <source>
        <dbReference type="Google" id="ProtNLM"/>
    </source>
</evidence>
<dbReference type="EMBL" id="JBHUJC010000025">
    <property type="protein sequence ID" value="MFD2276479.1"/>
    <property type="molecule type" value="Genomic_DNA"/>
</dbReference>
<dbReference type="RefSeq" id="WP_377093054.1">
    <property type="nucleotide sequence ID" value="NZ_JBHSJM010000001.1"/>
</dbReference>
<accession>A0ABW5E7W3</accession>
<comment type="caution">
    <text evidence="1">The sequence shown here is derived from an EMBL/GenBank/DDBJ whole genome shotgun (WGS) entry which is preliminary data.</text>
</comment>
<evidence type="ECO:0000313" key="2">
    <source>
        <dbReference type="Proteomes" id="UP001597297"/>
    </source>
</evidence>
<evidence type="ECO:0000313" key="1">
    <source>
        <dbReference type="EMBL" id="MFD2276479.1"/>
    </source>
</evidence>